<dbReference type="Pfam" id="PF12796">
    <property type="entry name" value="Ank_2"/>
    <property type="match status" value="1"/>
</dbReference>
<keyword evidence="8" id="KW-0040">ANK repeat</keyword>
<keyword evidence="11" id="KW-1185">Reference proteome</keyword>
<dbReference type="SUPFAM" id="SSF48403">
    <property type="entry name" value="Ankyrin repeat"/>
    <property type="match status" value="1"/>
</dbReference>
<evidence type="ECO:0000256" key="6">
    <source>
        <dbReference type="ARBA" id="ARBA00024898"/>
    </source>
</evidence>
<dbReference type="PANTHER" id="PTHR21635">
    <property type="entry name" value="LEUCINE ZIPPER TRANSCRIPTION FACTOR LIKE"/>
    <property type="match status" value="1"/>
</dbReference>
<evidence type="ECO:0000256" key="9">
    <source>
        <dbReference type="SAM" id="MobiDB-lite"/>
    </source>
</evidence>
<keyword evidence="5" id="KW-0175">Coiled coil</keyword>
<dbReference type="GO" id="GO:1903565">
    <property type="term" value="P:negative regulation of protein localization to cilium"/>
    <property type="evidence" value="ECO:0007669"/>
    <property type="project" value="TreeGrafter"/>
</dbReference>
<protein>
    <recommendedName>
        <fullName evidence="3">Leucine zipper transcription factor-like protein 1</fullName>
    </recommendedName>
</protein>
<evidence type="ECO:0000256" key="3">
    <source>
        <dbReference type="ARBA" id="ARBA00018920"/>
    </source>
</evidence>
<proteinExistence type="inferred from homology"/>
<dbReference type="EMBL" id="JASMQC010000009">
    <property type="protein sequence ID" value="KAK1942367.1"/>
    <property type="molecule type" value="Genomic_DNA"/>
</dbReference>
<gene>
    <name evidence="10" type="ORF">P3T76_005866</name>
</gene>
<dbReference type="InterPro" id="IPR026157">
    <property type="entry name" value="LZTFL1"/>
</dbReference>
<comment type="subcellular location">
    <subcellularLocation>
        <location evidence="1">Cytoplasm</location>
    </subcellularLocation>
</comment>
<dbReference type="InterPro" id="IPR002110">
    <property type="entry name" value="Ankyrin_rpt"/>
</dbReference>
<comment type="subunit">
    <text evidence="7">Self-associates. Interacts with BBS9; the interaction mediates the association of LZTL1 with the BBsome complex and regulates BBSome ciliary trafficking.</text>
</comment>
<comment type="caution">
    <text evidence="10">The sequence shown here is derived from an EMBL/GenBank/DDBJ whole genome shotgun (WGS) entry which is preliminary data.</text>
</comment>
<dbReference type="PANTHER" id="PTHR21635:SF0">
    <property type="entry name" value="LEUCINE ZIPPER TRANSCRIPTION FACTOR-LIKE PROTEIN 1"/>
    <property type="match status" value="1"/>
</dbReference>
<feature type="repeat" description="ANK" evidence="8">
    <location>
        <begin position="102"/>
        <end position="134"/>
    </location>
</feature>
<dbReference type="Proteomes" id="UP001259832">
    <property type="component" value="Unassembled WGS sequence"/>
</dbReference>
<name>A0AAD9LP46_9STRA</name>
<evidence type="ECO:0000256" key="2">
    <source>
        <dbReference type="ARBA" id="ARBA00008868"/>
    </source>
</evidence>
<comment type="function">
    <text evidence="6">Regulates ciliary localization of the BBSome complex. Together with the BBSome complex, controls SMO ciliary trafficking and contributes to the sonic hedgehog (SHH) pathway regulation. May play a role in neurite outgrowth. May have tumor suppressor function.</text>
</comment>
<evidence type="ECO:0000256" key="4">
    <source>
        <dbReference type="ARBA" id="ARBA00022490"/>
    </source>
</evidence>
<feature type="region of interest" description="Disordered" evidence="9">
    <location>
        <begin position="226"/>
        <end position="281"/>
    </location>
</feature>
<keyword evidence="4" id="KW-0963">Cytoplasm</keyword>
<feature type="region of interest" description="Disordered" evidence="9">
    <location>
        <begin position="527"/>
        <end position="559"/>
    </location>
</feature>
<dbReference type="InterPro" id="IPR036770">
    <property type="entry name" value="Ankyrin_rpt-contain_sf"/>
</dbReference>
<dbReference type="AlphaFoldDB" id="A0AAD9LP46"/>
<sequence length="659" mass="75885">MGVWRYADIQYGFLDQELGYDNLHALAAEGRYKTVLKHLKHGMDPNARRLEGAFGADDDERGDTPMICTARGSLGNKDQKRHIKTLEVLLQFGAKVNETNLLNQTPLYIACERNLMRVATWLLQHDADVNINCKTGISPLMCAYQNQNASLATMLLEKGAIVIRPTSSFNCIKFPELADELNEDEASSSDKGAVMLHSKLQQYVDREAERRETLLKAAHEEQRLEDQRMYREQLGKEGDKRKARRRRKRLEAQHRRNLPPVQALDSDTERDDDLSSRINAPTNQSEGLLLWEKKTMVSRPRSVVSDRPQWVATKIHCTQQSQQESEHDFMDQCTKLHDALELERSRRQSVRAIVTAPPTTARNRFLLNTILGCAHETTRLLKCSQYKDKFNRVPMPGRVSEHHQEELGKFLKFFRSRLKTHLENVEADFEDTRSDRLSSEEVYSQKDIQEAIKSLCFAVKANIRSELQDTINMMALLLRQIFLEAEDSDLALDLDIAMVEDKDLLDRVEQLSVSEWINGDSRGAVQVGALPKSNPKAKADAEAKDKLEKQLQHEQEQHEEEIRAARITSKQEQEAMEAAHTKELRKLQRKLENANERVEELEKQVDDGQQHVAQTSQFQSMKRMVTTKNQQLQDLRRRLQRYEPDYAEDDGETKDADDD</sequence>
<organism evidence="10 11">
    <name type="scientific">Phytophthora citrophthora</name>
    <dbReference type="NCBI Taxonomy" id="4793"/>
    <lineage>
        <taxon>Eukaryota</taxon>
        <taxon>Sar</taxon>
        <taxon>Stramenopiles</taxon>
        <taxon>Oomycota</taxon>
        <taxon>Peronosporomycetes</taxon>
        <taxon>Peronosporales</taxon>
        <taxon>Peronosporaceae</taxon>
        <taxon>Phytophthora</taxon>
    </lineage>
</organism>
<feature type="compositionally biased region" description="Basic and acidic residues" evidence="9">
    <location>
        <begin position="537"/>
        <end position="559"/>
    </location>
</feature>
<evidence type="ECO:0000256" key="5">
    <source>
        <dbReference type="ARBA" id="ARBA00023054"/>
    </source>
</evidence>
<dbReference type="PROSITE" id="PS50088">
    <property type="entry name" value="ANK_REPEAT"/>
    <property type="match status" value="1"/>
</dbReference>
<evidence type="ECO:0000256" key="7">
    <source>
        <dbReference type="ARBA" id="ARBA00026004"/>
    </source>
</evidence>
<feature type="compositionally biased region" description="Basic and acidic residues" evidence="9">
    <location>
        <begin position="226"/>
        <end position="240"/>
    </location>
</feature>
<evidence type="ECO:0000256" key="1">
    <source>
        <dbReference type="ARBA" id="ARBA00004496"/>
    </source>
</evidence>
<accession>A0AAD9LP46</accession>
<comment type="similarity">
    <text evidence="2">Belongs to the LZTFL1 family.</text>
</comment>
<dbReference type="Pfam" id="PF15294">
    <property type="entry name" value="Leu_zip"/>
    <property type="match status" value="1"/>
</dbReference>
<evidence type="ECO:0000313" key="11">
    <source>
        <dbReference type="Proteomes" id="UP001259832"/>
    </source>
</evidence>
<evidence type="ECO:0000313" key="10">
    <source>
        <dbReference type="EMBL" id="KAK1942367.1"/>
    </source>
</evidence>
<dbReference type="SMART" id="SM00248">
    <property type="entry name" value="ANK"/>
    <property type="match status" value="4"/>
</dbReference>
<feature type="region of interest" description="Disordered" evidence="9">
    <location>
        <begin position="638"/>
        <end position="659"/>
    </location>
</feature>
<dbReference type="Gene3D" id="1.25.40.20">
    <property type="entry name" value="Ankyrin repeat-containing domain"/>
    <property type="match status" value="1"/>
</dbReference>
<evidence type="ECO:0000256" key="8">
    <source>
        <dbReference type="PROSITE-ProRule" id="PRU00023"/>
    </source>
</evidence>
<reference evidence="10" key="1">
    <citation type="submission" date="2023-08" db="EMBL/GenBank/DDBJ databases">
        <title>Reference Genome Resource for the Citrus Pathogen Phytophthora citrophthora.</title>
        <authorList>
            <person name="Moller H."/>
            <person name="Coetzee B."/>
            <person name="Rose L.J."/>
            <person name="Van Niekerk J.M."/>
        </authorList>
    </citation>
    <scope>NUCLEOTIDE SEQUENCE</scope>
    <source>
        <strain evidence="10">STE-U-9442</strain>
    </source>
</reference>
<feature type="compositionally biased region" description="Acidic residues" evidence="9">
    <location>
        <begin position="645"/>
        <end position="659"/>
    </location>
</feature>
<dbReference type="GO" id="GO:0005737">
    <property type="term" value="C:cytoplasm"/>
    <property type="evidence" value="ECO:0007669"/>
    <property type="project" value="UniProtKB-SubCell"/>
</dbReference>